<dbReference type="Proteomes" id="UP000824469">
    <property type="component" value="Unassembled WGS sequence"/>
</dbReference>
<feature type="non-terminal residue" evidence="2">
    <location>
        <position position="1"/>
    </location>
</feature>
<accession>A0AA38C052</accession>
<keyword evidence="1" id="KW-0472">Membrane</keyword>
<keyword evidence="1" id="KW-1133">Transmembrane helix</keyword>
<organism evidence="2 3">
    <name type="scientific">Taxus chinensis</name>
    <name type="common">Chinese yew</name>
    <name type="synonym">Taxus wallichiana var. chinensis</name>
    <dbReference type="NCBI Taxonomy" id="29808"/>
    <lineage>
        <taxon>Eukaryota</taxon>
        <taxon>Viridiplantae</taxon>
        <taxon>Streptophyta</taxon>
        <taxon>Embryophyta</taxon>
        <taxon>Tracheophyta</taxon>
        <taxon>Spermatophyta</taxon>
        <taxon>Pinopsida</taxon>
        <taxon>Pinidae</taxon>
        <taxon>Conifers II</taxon>
        <taxon>Cupressales</taxon>
        <taxon>Taxaceae</taxon>
        <taxon>Taxus</taxon>
    </lineage>
</organism>
<comment type="caution">
    <text evidence="2">The sequence shown here is derived from an EMBL/GenBank/DDBJ whole genome shotgun (WGS) entry which is preliminary data.</text>
</comment>
<name>A0AA38C052_TAXCH</name>
<keyword evidence="1" id="KW-0812">Transmembrane</keyword>
<sequence length="59" mass="6307">YDADASRGNPGANLEGQKRLFLVKGPCYRKTPARKKVLSIVLTLLALQIAGITALLPAD</sequence>
<dbReference type="EMBL" id="JAHRHJ020003269">
    <property type="protein sequence ID" value="KAH9292080.1"/>
    <property type="molecule type" value="Genomic_DNA"/>
</dbReference>
<reference evidence="2 3" key="1">
    <citation type="journal article" date="2021" name="Nat. Plants">
        <title>The Taxus genome provides insights into paclitaxel biosynthesis.</title>
        <authorList>
            <person name="Xiong X."/>
            <person name="Gou J."/>
            <person name="Liao Q."/>
            <person name="Li Y."/>
            <person name="Zhou Q."/>
            <person name="Bi G."/>
            <person name="Li C."/>
            <person name="Du R."/>
            <person name="Wang X."/>
            <person name="Sun T."/>
            <person name="Guo L."/>
            <person name="Liang H."/>
            <person name="Lu P."/>
            <person name="Wu Y."/>
            <person name="Zhang Z."/>
            <person name="Ro D.K."/>
            <person name="Shang Y."/>
            <person name="Huang S."/>
            <person name="Yan J."/>
        </authorList>
    </citation>
    <scope>NUCLEOTIDE SEQUENCE [LARGE SCALE GENOMIC DNA]</scope>
    <source>
        <strain evidence="2">Ta-2019</strain>
    </source>
</reference>
<evidence type="ECO:0000313" key="2">
    <source>
        <dbReference type="EMBL" id="KAH9292080.1"/>
    </source>
</evidence>
<proteinExistence type="predicted"/>
<keyword evidence="3" id="KW-1185">Reference proteome</keyword>
<evidence type="ECO:0000256" key="1">
    <source>
        <dbReference type="SAM" id="Phobius"/>
    </source>
</evidence>
<protein>
    <submittedName>
        <fullName evidence="2">Uncharacterized protein</fullName>
    </submittedName>
</protein>
<gene>
    <name evidence="2" type="ORF">KI387_042734</name>
</gene>
<feature type="transmembrane region" description="Helical" evidence="1">
    <location>
        <begin position="37"/>
        <end position="56"/>
    </location>
</feature>
<dbReference type="AlphaFoldDB" id="A0AA38C052"/>
<evidence type="ECO:0000313" key="3">
    <source>
        <dbReference type="Proteomes" id="UP000824469"/>
    </source>
</evidence>
<feature type="non-terminal residue" evidence="2">
    <location>
        <position position="59"/>
    </location>
</feature>